<feature type="domain" description="Glucose-6-phosphate dehydrogenase assembly protein OpcA C-terminal" evidence="2">
    <location>
        <begin position="165"/>
        <end position="308"/>
    </location>
</feature>
<dbReference type="Proteomes" id="UP000035368">
    <property type="component" value="Chromosome"/>
</dbReference>
<gene>
    <name evidence="3" type="ORF">CEPID_06745</name>
</gene>
<sequence>MIFTLENTSTREISKQLVSIREKGNQVTTGRVLTLIVVVDVHKPLAPVLESIHNSSREHPSRVLIMIKGDYAQPTNLNAEIRIGGDAGASEIIIMHVDGEVAGHLASLVTPLLLPDTPIVAWWPYAAPFNPSTDEIGIIAQRRITDALGDPAQDAIYRRRTHYTPGDSDLSWSRLTPWRGVLASALDQPPHTEITGVDIYGPAGNPSVDLAAGWLADRLSIPISRHTIEAHGMDFVDHNGTSCHPVSRVDIHRENGTVSVSVVDAETMAVSLPERPQSLVAQGLRSDSDCLSEELRHLDPDNAYARALRGLSRVHFIYGDATTDQL</sequence>
<evidence type="ECO:0000259" key="1">
    <source>
        <dbReference type="Pfam" id="PF10128"/>
    </source>
</evidence>
<dbReference type="InterPro" id="IPR046802">
    <property type="entry name" value="OpcA_G6PD_C"/>
</dbReference>
<protein>
    <submittedName>
        <fullName evidence="3">Glucose-6-P dehydrogenase subunit</fullName>
    </submittedName>
</protein>
<dbReference type="RefSeq" id="WP_047240275.1">
    <property type="nucleotide sequence ID" value="NZ_CP011541.1"/>
</dbReference>
<evidence type="ECO:0000259" key="2">
    <source>
        <dbReference type="Pfam" id="PF20171"/>
    </source>
</evidence>
<reference evidence="3 4" key="1">
    <citation type="submission" date="2015-05" db="EMBL/GenBank/DDBJ databases">
        <title>Complete genome sequence of Corynebacterium epidermidicanis DSM 45586, isolated from the skin of a dog suffering from pruritus.</title>
        <authorList>
            <person name="Ruckert C."/>
            <person name="Albersmeier A."/>
            <person name="Winkler A."/>
            <person name="Tauch A."/>
        </authorList>
    </citation>
    <scope>NUCLEOTIDE SEQUENCE [LARGE SCALE GENOMIC DNA]</scope>
    <source>
        <strain evidence="3 4">DSM 45586</strain>
    </source>
</reference>
<name>A0A0G3GWK5_9CORY</name>
<evidence type="ECO:0000313" key="3">
    <source>
        <dbReference type="EMBL" id="AKK03207.1"/>
    </source>
</evidence>
<dbReference type="Pfam" id="PF20171">
    <property type="entry name" value="OpcA_G6PD_C"/>
    <property type="match status" value="1"/>
</dbReference>
<dbReference type="KEGG" id="cei:CEPID_06745"/>
<organism evidence="3 4">
    <name type="scientific">Corynebacterium epidermidicanis</name>
    <dbReference type="NCBI Taxonomy" id="1050174"/>
    <lineage>
        <taxon>Bacteria</taxon>
        <taxon>Bacillati</taxon>
        <taxon>Actinomycetota</taxon>
        <taxon>Actinomycetes</taxon>
        <taxon>Mycobacteriales</taxon>
        <taxon>Corynebacteriaceae</taxon>
        <taxon>Corynebacterium</taxon>
    </lineage>
</organism>
<dbReference type="PATRIC" id="fig|1050174.4.peg.1362"/>
<dbReference type="OrthoDB" id="128564at2"/>
<feature type="domain" description="Glucose-6-phosphate dehydrogenase assembly protein OpcA N-terminal" evidence="1">
    <location>
        <begin position="56"/>
        <end position="154"/>
    </location>
</feature>
<dbReference type="STRING" id="1050174.CEPID_06745"/>
<dbReference type="PANTHER" id="PTHR38658">
    <property type="entry name" value="OXPP CYCLE PROTEIN OPCA-RELATED"/>
    <property type="match status" value="1"/>
</dbReference>
<dbReference type="EMBL" id="CP011541">
    <property type="protein sequence ID" value="AKK03207.1"/>
    <property type="molecule type" value="Genomic_DNA"/>
</dbReference>
<proteinExistence type="predicted"/>
<dbReference type="InterPro" id="IPR046801">
    <property type="entry name" value="OpcA_G6PD_N"/>
</dbReference>
<dbReference type="AlphaFoldDB" id="A0A0G3GWK5"/>
<dbReference type="PANTHER" id="PTHR38658:SF1">
    <property type="entry name" value="OXPP CYCLE PROTEIN OPCA-RELATED"/>
    <property type="match status" value="1"/>
</dbReference>
<keyword evidence="4" id="KW-1185">Reference proteome</keyword>
<evidence type="ECO:0000313" key="4">
    <source>
        <dbReference type="Proteomes" id="UP000035368"/>
    </source>
</evidence>
<accession>A0A0G3GWK5</accession>
<dbReference type="Pfam" id="PF10128">
    <property type="entry name" value="OpcA_G6PD_assem"/>
    <property type="match status" value="1"/>
</dbReference>
<dbReference type="InterPro" id="IPR004555">
    <property type="entry name" value="G6PDH_assembly_OpcA"/>
</dbReference>